<evidence type="ECO:0000313" key="5">
    <source>
        <dbReference type="Proteomes" id="UP000531950"/>
    </source>
</evidence>
<dbReference type="SMART" id="SM00065">
    <property type="entry name" value="GAF"/>
    <property type="match status" value="1"/>
</dbReference>
<evidence type="ECO:0000259" key="2">
    <source>
        <dbReference type="PROSITE" id="PS50885"/>
    </source>
</evidence>
<feature type="domain" description="HD-GYP" evidence="3">
    <location>
        <begin position="749"/>
        <end position="955"/>
    </location>
</feature>
<name>A0A7Y8EBN3_9PSED</name>
<dbReference type="InterPro" id="IPR003660">
    <property type="entry name" value="HAMP_dom"/>
</dbReference>
<keyword evidence="1" id="KW-1133">Transmembrane helix</keyword>
<dbReference type="PROSITE" id="PS50885">
    <property type="entry name" value="HAMP"/>
    <property type="match status" value="1"/>
</dbReference>
<dbReference type="InterPro" id="IPR037522">
    <property type="entry name" value="HD_GYP_dom"/>
</dbReference>
<evidence type="ECO:0000259" key="3">
    <source>
        <dbReference type="PROSITE" id="PS51832"/>
    </source>
</evidence>
<dbReference type="Pfam" id="PF13185">
    <property type="entry name" value="GAF_2"/>
    <property type="match status" value="1"/>
</dbReference>
<dbReference type="SUPFAM" id="SSF55781">
    <property type="entry name" value="GAF domain-like"/>
    <property type="match status" value="1"/>
</dbReference>
<organism evidence="4 5">
    <name type="scientific">Pseudomonas yamanorum</name>
    <dbReference type="NCBI Taxonomy" id="515393"/>
    <lineage>
        <taxon>Bacteria</taxon>
        <taxon>Pseudomonadati</taxon>
        <taxon>Pseudomonadota</taxon>
        <taxon>Gammaproteobacteria</taxon>
        <taxon>Pseudomonadales</taxon>
        <taxon>Pseudomonadaceae</taxon>
        <taxon>Pseudomonas</taxon>
    </lineage>
</organism>
<dbReference type="RefSeq" id="WP_177075683.1">
    <property type="nucleotide sequence ID" value="NZ_JACARG010000002.1"/>
</dbReference>
<dbReference type="SUPFAM" id="SSF109604">
    <property type="entry name" value="HD-domain/PDEase-like"/>
    <property type="match status" value="2"/>
</dbReference>
<dbReference type="PANTHER" id="PTHR43155:SF2">
    <property type="entry name" value="CYCLIC DI-GMP PHOSPHODIESTERASE PA4108"/>
    <property type="match status" value="1"/>
</dbReference>
<protein>
    <submittedName>
        <fullName evidence="4">GAF domain-containing protein</fullName>
    </submittedName>
</protein>
<dbReference type="AlphaFoldDB" id="A0A7Y8EBN3"/>
<keyword evidence="1" id="KW-0812">Transmembrane</keyword>
<keyword evidence="1" id="KW-0472">Membrane</keyword>
<dbReference type="InterPro" id="IPR029016">
    <property type="entry name" value="GAF-like_dom_sf"/>
</dbReference>
<gene>
    <name evidence="4" type="ORF">HX822_01865</name>
</gene>
<dbReference type="InterPro" id="IPR003607">
    <property type="entry name" value="HD/PDEase_dom"/>
</dbReference>
<sequence>MPSRRVPLYVHLSYLFVGLLLLFALINLSYQFLQTKRFMADEARSRFEIAGQLTLKELQNLYGPAQLTVGLLSQQRLMNATTLDERLDSLPFLVTMLKAQPAVRGVYMGYGNGDFFMLFRGDENPARDPRLAPPTGTAWTLQNIQVHDGKPVGEYLYLNADLSVMERRDDPANQFDPRTRSWYTGAKSAGKLFATQPYPFFGTEDVGVSFAQPTQNGAGVAGIDISLQSIDQLLQSAKITPGSHLTILNHKNEVISSEKGSRLISNSNGENRLARLDELSLPVTQQFVAAAATQHNDRLSLGTRDGEWQGMRVELPLAGTENLSLWMTTPYRELMANAIATRNHGLFISLAFLVVSILVALAMSRAASRPLAALTHQATQIEQFNFEASTQVKSNIAEVIDLAHAMGSMKSTIQHFLELSTVLSSETNFQNLLARLLMEMQETTGAKGGLIYLADAHAGHLKVARVRWGNELQETAEGKPIELADKPNHPLVQALNTPQAKPARLSREQLQNHFGFLKDIQTSLTLWALPLKDRSGLLLGALVLLVDENERRLTPSLMAFVEALSSTAAIALNTQRLIDEQKTLLESFIQLIAGAIDAKSPYTGGHCQRVPELTKMLAHAACAERDGPFKDFALNEEQWEALHIAAWLHDCGKVTTPEYVVDKATKLETLYDRIHEVRMRFEVLKRDAELDYWKSIAAGGAAETLQIELAEKLAQLDDDFAFVAQCNIGGEFMAPDRVERVQKLANYTWRRTLSDRIGVSNEESARKQRSVEAELPTMEPLLADRADHLFPRSSRETLSDDNPYGFKVKVPEHLYNRGELYNLCISRGTLTEEERYKINEHIIQTISMLEKLPFPRHLQQVPEIAGGHHEKMDGNGYPKRLTREQMSWPARMMGIADIFEALTAVDRPYKKGKKLSEAIKIMGFMKKDRHIDPEIFDLFLRSGIYLEYARRYLPEELIDAVDIQPYLDMNCTEDA</sequence>
<dbReference type="GO" id="GO:0008081">
    <property type="term" value="F:phosphoric diester hydrolase activity"/>
    <property type="evidence" value="ECO:0007669"/>
    <property type="project" value="UniProtKB-ARBA"/>
</dbReference>
<dbReference type="EMBL" id="JACARG010000002">
    <property type="protein sequence ID" value="NWE11668.1"/>
    <property type="molecule type" value="Genomic_DNA"/>
</dbReference>
<dbReference type="InterPro" id="IPR003018">
    <property type="entry name" value="GAF"/>
</dbReference>
<dbReference type="GO" id="GO:0016020">
    <property type="term" value="C:membrane"/>
    <property type="evidence" value="ECO:0007669"/>
    <property type="project" value="InterPro"/>
</dbReference>
<dbReference type="Gene3D" id="6.10.340.10">
    <property type="match status" value="1"/>
</dbReference>
<dbReference type="PANTHER" id="PTHR43155">
    <property type="entry name" value="CYCLIC DI-GMP PHOSPHODIESTERASE PA4108-RELATED"/>
    <property type="match status" value="1"/>
</dbReference>
<dbReference type="PROSITE" id="PS51832">
    <property type="entry name" value="HD_GYP"/>
    <property type="match status" value="1"/>
</dbReference>
<dbReference type="Pfam" id="PF13487">
    <property type="entry name" value="HD_5"/>
    <property type="match status" value="1"/>
</dbReference>
<feature type="transmembrane region" description="Helical" evidence="1">
    <location>
        <begin position="345"/>
        <end position="363"/>
    </location>
</feature>
<accession>A0A7Y8EBN3</accession>
<feature type="transmembrane region" description="Helical" evidence="1">
    <location>
        <begin position="12"/>
        <end position="30"/>
    </location>
</feature>
<reference evidence="4 5" key="1">
    <citation type="submission" date="2020-04" db="EMBL/GenBank/DDBJ databases">
        <title>Molecular characterization of pseudomonads from Agaricus bisporus reveal novel blotch 2 pathogens in Western Europe.</title>
        <authorList>
            <person name="Taparia T."/>
            <person name="Krijger M."/>
            <person name="Haynes E."/>
            <person name="Elpinstone J.G."/>
            <person name="Noble R."/>
            <person name="Van Der Wolf J."/>
        </authorList>
    </citation>
    <scope>NUCLEOTIDE SEQUENCE [LARGE SCALE GENOMIC DNA]</scope>
    <source>
        <strain evidence="4 5">IPO3782</strain>
    </source>
</reference>
<evidence type="ECO:0000313" key="4">
    <source>
        <dbReference type="EMBL" id="NWE11668.1"/>
    </source>
</evidence>
<dbReference type="CDD" id="cd12913">
    <property type="entry name" value="PDC1_MCP_like"/>
    <property type="match status" value="1"/>
</dbReference>
<dbReference type="Gene3D" id="1.10.3210.10">
    <property type="entry name" value="Hypothetical protein af1432"/>
    <property type="match status" value="2"/>
</dbReference>
<dbReference type="Proteomes" id="UP000531950">
    <property type="component" value="Unassembled WGS sequence"/>
</dbReference>
<dbReference type="CDD" id="cd00077">
    <property type="entry name" value="HDc"/>
    <property type="match status" value="2"/>
</dbReference>
<dbReference type="Gene3D" id="3.30.450.20">
    <property type="entry name" value="PAS domain"/>
    <property type="match status" value="2"/>
</dbReference>
<comment type="caution">
    <text evidence="4">The sequence shown here is derived from an EMBL/GenBank/DDBJ whole genome shotgun (WGS) entry which is preliminary data.</text>
</comment>
<feature type="domain" description="HAMP" evidence="2">
    <location>
        <begin position="365"/>
        <end position="418"/>
    </location>
</feature>
<dbReference type="Gene3D" id="3.30.450.40">
    <property type="match status" value="1"/>
</dbReference>
<proteinExistence type="predicted"/>
<evidence type="ECO:0000256" key="1">
    <source>
        <dbReference type="SAM" id="Phobius"/>
    </source>
</evidence>
<dbReference type="GO" id="GO:0007165">
    <property type="term" value="P:signal transduction"/>
    <property type="evidence" value="ECO:0007669"/>
    <property type="project" value="InterPro"/>
</dbReference>